<evidence type="ECO:0000313" key="2">
    <source>
        <dbReference type="Proteomes" id="UP000441717"/>
    </source>
</evidence>
<protein>
    <submittedName>
        <fullName evidence="1">DUF763 domain-containing protein</fullName>
    </submittedName>
</protein>
<name>A0A6N7IR40_9FIRM</name>
<comment type="caution">
    <text evidence="1">The sequence shown here is derived from an EMBL/GenBank/DDBJ whole genome shotgun (WGS) entry which is preliminary data.</text>
</comment>
<evidence type="ECO:0000313" key="1">
    <source>
        <dbReference type="EMBL" id="MQL52502.1"/>
    </source>
</evidence>
<gene>
    <name evidence="1" type="ORF">GFC01_09560</name>
</gene>
<dbReference type="PANTHER" id="PTHR38597:SF1">
    <property type="entry name" value="BLL3834 PROTEIN"/>
    <property type="match status" value="1"/>
</dbReference>
<dbReference type="EMBL" id="WHYR01000023">
    <property type="protein sequence ID" value="MQL52502.1"/>
    <property type="molecule type" value="Genomic_DNA"/>
</dbReference>
<accession>A0A6N7IR40</accession>
<sequence>MRTGVANLPLHGGKCPAWLFGRMTRMTRALIEAMVADTGPAGVLRRLSDPFWFQALGCALGFDWHSSGLTTTVCGALKEALKDCAGQLGLFVAGGKGRTSRRTPDEILAYAERFPISCSAEELVYASRMSAKVDNSAVQDGYQLYHHTFIFTATGQWAVIQQGMNENNRQARRYHWLGESVKDFVCEPHQAVCCDRRGETLNLVARESDPARRVISELAREKPERLLRDLTLLQEKDMLRLPARHRVELADIHPQNLHRVLLKSYERQPENFAALLATPGVGPKALRALSLLSELAYGTPPSYRDPARYSFAHGGKDGHPYPVDRATYDLTIAFLQKALAESRLGRGEKLDAFKRLGQWAAALGKRVNDQ</sequence>
<reference evidence="1 2" key="1">
    <citation type="submission" date="2019-10" db="EMBL/GenBank/DDBJ databases">
        <title>Comparative genomics of sulfur disproportionating microorganisms.</title>
        <authorList>
            <person name="Ward L.M."/>
            <person name="Bertran E."/>
            <person name="Johnston D."/>
        </authorList>
    </citation>
    <scope>NUCLEOTIDE SEQUENCE [LARGE SCALE GENOMIC DNA]</scope>
    <source>
        <strain evidence="1 2">DSM 14055</strain>
    </source>
</reference>
<dbReference type="OrthoDB" id="9802662at2"/>
<dbReference type="Proteomes" id="UP000441717">
    <property type="component" value="Unassembled WGS sequence"/>
</dbReference>
<dbReference type="Pfam" id="PF05559">
    <property type="entry name" value="DUF763"/>
    <property type="match status" value="1"/>
</dbReference>
<proteinExistence type="predicted"/>
<dbReference type="AlphaFoldDB" id="A0A6N7IR40"/>
<organism evidence="1 2">
    <name type="scientific">Desulfofundulus thermobenzoicus</name>
    <dbReference type="NCBI Taxonomy" id="29376"/>
    <lineage>
        <taxon>Bacteria</taxon>
        <taxon>Bacillati</taxon>
        <taxon>Bacillota</taxon>
        <taxon>Clostridia</taxon>
        <taxon>Eubacteriales</taxon>
        <taxon>Peptococcaceae</taxon>
        <taxon>Desulfofundulus</taxon>
    </lineage>
</organism>
<dbReference type="PANTHER" id="PTHR38597">
    <property type="entry name" value="BLL3834 PROTEIN"/>
    <property type="match status" value="1"/>
</dbReference>
<keyword evidence="2" id="KW-1185">Reference proteome</keyword>
<dbReference type="InterPro" id="IPR008482">
    <property type="entry name" value="DUF763"/>
</dbReference>